<dbReference type="PANTHER" id="PTHR30537:SF74">
    <property type="entry name" value="HTH-TYPE TRANSCRIPTIONAL REGULATOR TRPI"/>
    <property type="match status" value="1"/>
</dbReference>
<comment type="similarity">
    <text evidence="1">Belongs to the LysR transcriptional regulatory family.</text>
</comment>
<dbReference type="Gene3D" id="1.10.10.10">
    <property type="entry name" value="Winged helix-like DNA-binding domain superfamily/Winged helix DNA-binding domain"/>
    <property type="match status" value="1"/>
</dbReference>
<dbReference type="Pfam" id="PF03466">
    <property type="entry name" value="LysR_substrate"/>
    <property type="match status" value="1"/>
</dbReference>
<gene>
    <name evidence="5" type="ORF">C1702_16300</name>
</gene>
<dbReference type="Proteomes" id="UP000239406">
    <property type="component" value="Unassembled WGS sequence"/>
</dbReference>
<dbReference type="CDD" id="cd08432">
    <property type="entry name" value="PBP2_GcdR_TrpI_HvrB_AmpR_like"/>
    <property type="match status" value="1"/>
</dbReference>
<evidence type="ECO:0000256" key="4">
    <source>
        <dbReference type="ARBA" id="ARBA00023163"/>
    </source>
</evidence>
<dbReference type="GO" id="GO:0043565">
    <property type="term" value="F:sequence-specific DNA binding"/>
    <property type="evidence" value="ECO:0007669"/>
    <property type="project" value="TreeGrafter"/>
</dbReference>
<dbReference type="GO" id="GO:0003700">
    <property type="term" value="F:DNA-binding transcription factor activity"/>
    <property type="evidence" value="ECO:0007669"/>
    <property type="project" value="InterPro"/>
</dbReference>
<evidence type="ECO:0000313" key="6">
    <source>
        <dbReference type="Proteomes" id="UP000239406"/>
    </source>
</evidence>
<dbReference type="PROSITE" id="PS50931">
    <property type="entry name" value="HTH_LYSR"/>
    <property type="match status" value="1"/>
</dbReference>
<dbReference type="RefSeq" id="WP_104358778.1">
    <property type="nucleotide sequence ID" value="NZ_CP064338.1"/>
</dbReference>
<comment type="caution">
    <text evidence="5">The sequence shown here is derived from an EMBL/GenBank/DDBJ whole genome shotgun (WGS) entry which is preliminary data.</text>
</comment>
<dbReference type="EMBL" id="PSNY01000023">
    <property type="protein sequence ID" value="PPE68587.1"/>
    <property type="molecule type" value="Genomic_DNA"/>
</dbReference>
<reference evidence="5 6" key="1">
    <citation type="submission" date="2018-02" db="EMBL/GenBank/DDBJ databases">
        <title>Reclassifiation of [Polyangium] brachysporum DSM 7029 as Guopingzhaonella breviflexa gen. nov., sp. nov., a member of the family Comamonadaceae.</title>
        <authorList>
            <person name="Tang B."/>
        </authorList>
    </citation>
    <scope>NUCLEOTIDE SEQUENCE [LARGE SCALE GENOMIC DNA]</scope>
    <source>
        <strain evidence="5 6">DSM 15344</strain>
    </source>
</reference>
<keyword evidence="4" id="KW-0804">Transcription</keyword>
<dbReference type="PRINTS" id="PR00039">
    <property type="entry name" value="HTHLYSR"/>
</dbReference>
<sequence>MNRNIRQRPLGVGPLRAFEAVARHLNFRLAAEELHLTQSAISRQIQGLEDEIGAPLFLRGTRHVELTNAGAALLRAVAPLLDRLDATVRQIRQARGRRTVSVTTFASFASMWLIPRLEAFQRQFPDLDIRVSASDAMVDVDGGEVDLALRFCPPSAVSEGAVRLFGEVHTPVACRWLVERGDRGEGRPLRRPEDLTHHTLLEEDAVHLTQGVIGWREWLSLHGLKEFEPQRWLYFNYTYQQVQAALAGQGVALARLPLVAELLRSGELVEPFDPAAYRVPSQYAYWLVPARAARQRDEVAQFCRWVLQQAQQTREAIGEVDPVEDTLGERD</sequence>
<dbReference type="Gene3D" id="3.40.190.10">
    <property type="entry name" value="Periplasmic binding protein-like II"/>
    <property type="match status" value="2"/>
</dbReference>
<evidence type="ECO:0000256" key="2">
    <source>
        <dbReference type="ARBA" id="ARBA00023015"/>
    </source>
</evidence>
<keyword evidence="6" id="KW-1185">Reference proteome</keyword>
<dbReference type="PANTHER" id="PTHR30537">
    <property type="entry name" value="HTH-TYPE TRANSCRIPTIONAL REGULATOR"/>
    <property type="match status" value="1"/>
</dbReference>
<dbReference type="GO" id="GO:0006351">
    <property type="term" value="P:DNA-templated transcription"/>
    <property type="evidence" value="ECO:0007669"/>
    <property type="project" value="TreeGrafter"/>
</dbReference>
<dbReference type="SUPFAM" id="SSF53850">
    <property type="entry name" value="Periplasmic binding protein-like II"/>
    <property type="match status" value="1"/>
</dbReference>
<name>A0A2S5T164_9BURK</name>
<dbReference type="InterPro" id="IPR000847">
    <property type="entry name" value="LysR_HTH_N"/>
</dbReference>
<dbReference type="FunFam" id="1.10.10.10:FF:000001">
    <property type="entry name" value="LysR family transcriptional regulator"/>
    <property type="match status" value="1"/>
</dbReference>
<keyword evidence="3" id="KW-0238">DNA-binding</keyword>
<evidence type="ECO:0000256" key="3">
    <source>
        <dbReference type="ARBA" id="ARBA00023125"/>
    </source>
</evidence>
<dbReference type="InterPro" id="IPR036390">
    <property type="entry name" value="WH_DNA-bd_sf"/>
</dbReference>
<proteinExistence type="inferred from homology"/>
<dbReference type="InterPro" id="IPR036388">
    <property type="entry name" value="WH-like_DNA-bd_sf"/>
</dbReference>
<evidence type="ECO:0000256" key="1">
    <source>
        <dbReference type="ARBA" id="ARBA00009437"/>
    </source>
</evidence>
<accession>A0A2S5T164</accession>
<dbReference type="InterPro" id="IPR058163">
    <property type="entry name" value="LysR-type_TF_proteobact-type"/>
</dbReference>
<dbReference type="Pfam" id="PF00126">
    <property type="entry name" value="HTH_1"/>
    <property type="match status" value="1"/>
</dbReference>
<organism evidence="5 6">
    <name type="scientific">Caldimonas thermodepolymerans</name>
    <dbReference type="NCBI Taxonomy" id="215580"/>
    <lineage>
        <taxon>Bacteria</taxon>
        <taxon>Pseudomonadati</taxon>
        <taxon>Pseudomonadota</taxon>
        <taxon>Betaproteobacteria</taxon>
        <taxon>Burkholderiales</taxon>
        <taxon>Sphaerotilaceae</taxon>
        <taxon>Caldimonas</taxon>
    </lineage>
</organism>
<dbReference type="SUPFAM" id="SSF46785">
    <property type="entry name" value="Winged helix' DNA-binding domain"/>
    <property type="match status" value="1"/>
</dbReference>
<protein>
    <submittedName>
        <fullName evidence="5">LysR family transcriptional regulator</fullName>
    </submittedName>
</protein>
<evidence type="ECO:0000313" key="5">
    <source>
        <dbReference type="EMBL" id="PPE68587.1"/>
    </source>
</evidence>
<dbReference type="InterPro" id="IPR005119">
    <property type="entry name" value="LysR_subst-bd"/>
</dbReference>
<dbReference type="AlphaFoldDB" id="A0A2S5T164"/>
<keyword evidence="2" id="KW-0805">Transcription regulation</keyword>